<name>A0A841GU65_9BACT</name>
<dbReference type="GO" id="GO:0016853">
    <property type="term" value="F:isomerase activity"/>
    <property type="evidence" value="ECO:0007669"/>
    <property type="project" value="UniProtKB-KW"/>
</dbReference>
<evidence type="ECO:0000259" key="3">
    <source>
        <dbReference type="Pfam" id="PF16363"/>
    </source>
</evidence>
<feature type="domain" description="NAD-dependent epimerase/dehydratase" evidence="2">
    <location>
        <begin position="6"/>
        <end position="135"/>
    </location>
</feature>
<evidence type="ECO:0000259" key="2">
    <source>
        <dbReference type="Pfam" id="PF01370"/>
    </source>
</evidence>
<dbReference type="SUPFAM" id="SSF51735">
    <property type="entry name" value="NAD(P)-binding Rossmann-fold domains"/>
    <property type="match status" value="1"/>
</dbReference>
<dbReference type="EC" id="5.1.3.25" evidence="4"/>
<gene>
    <name evidence="4" type="ORF">HNQ61_000155</name>
</gene>
<evidence type="ECO:0000313" key="4">
    <source>
        <dbReference type="EMBL" id="MBB6068544.1"/>
    </source>
</evidence>
<sequence length="374" mass="40754">MSARRVLVTGGAGFVGSHLVDALLQRGDRVRIFDNLDPQVHPERRKPQWVPADAEFVLGDMRDADGVRDSLRDIDVVYHLAAAVGVGQSMYQIADYTAVNTLGTAHLLQSLVDDRGDVQKVVVASSMSIYGEGRYARPDGGEPRATLRTLDRLRAHEWEPRDVDGAVLAPVPTDESKPLDPTSIYALTKADQEKMVLQIGAAYDIPAVALRFFNIYGPRQSLSNPYTGVAAIFSSRLLNGQPPLVFEDGGQKRDFVSVYDIVQALLLSAEEEAAAGKAFNVGSGRAVTVNEVASILASVLGTELEAQIVDKYRVGDIRHCFSDISLAREVLGYEPRVTFEQGMQELVAWLQEQDRPKDGVEAHAAELAARGLTL</sequence>
<comment type="caution">
    <text evidence="4">The sequence shown here is derived from an EMBL/GenBank/DDBJ whole genome shotgun (WGS) entry which is preliminary data.</text>
</comment>
<dbReference type="PANTHER" id="PTHR43000">
    <property type="entry name" value="DTDP-D-GLUCOSE 4,6-DEHYDRATASE-RELATED"/>
    <property type="match status" value="1"/>
</dbReference>
<reference evidence="4 5" key="1">
    <citation type="submission" date="2020-08" db="EMBL/GenBank/DDBJ databases">
        <title>Genomic Encyclopedia of Type Strains, Phase IV (KMG-IV): sequencing the most valuable type-strain genomes for metagenomic binning, comparative biology and taxonomic classification.</title>
        <authorList>
            <person name="Goeker M."/>
        </authorList>
    </citation>
    <scope>NUCLEOTIDE SEQUENCE [LARGE SCALE GENOMIC DNA]</scope>
    <source>
        <strain evidence="4 5">DSM 29007</strain>
    </source>
</reference>
<organism evidence="4 5">
    <name type="scientific">Longimicrobium terrae</name>
    <dbReference type="NCBI Taxonomy" id="1639882"/>
    <lineage>
        <taxon>Bacteria</taxon>
        <taxon>Pseudomonadati</taxon>
        <taxon>Gemmatimonadota</taxon>
        <taxon>Longimicrobiia</taxon>
        <taxon>Longimicrobiales</taxon>
        <taxon>Longimicrobiaceae</taxon>
        <taxon>Longimicrobium</taxon>
    </lineage>
</organism>
<dbReference type="InterPro" id="IPR001509">
    <property type="entry name" value="Epimerase_deHydtase"/>
</dbReference>
<proteinExistence type="inferred from homology"/>
<dbReference type="Pfam" id="PF16363">
    <property type="entry name" value="GDP_Man_Dehyd"/>
    <property type="match status" value="1"/>
</dbReference>
<dbReference type="InterPro" id="IPR036291">
    <property type="entry name" value="NAD(P)-bd_dom_sf"/>
</dbReference>
<protein>
    <submittedName>
        <fullName evidence="4">dTDP-L-rhamnose 4-epimerase</fullName>
        <ecNumber evidence="4">5.1.3.25</ecNumber>
    </submittedName>
</protein>
<dbReference type="InterPro" id="IPR016040">
    <property type="entry name" value="NAD(P)-bd_dom"/>
</dbReference>
<keyword evidence="4" id="KW-0413">Isomerase</keyword>
<comment type="similarity">
    <text evidence="1">Belongs to the NAD(P)-dependent epimerase/dehydratase family.</text>
</comment>
<dbReference type="PRINTS" id="PR01713">
    <property type="entry name" value="NUCEPIMERASE"/>
</dbReference>
<dbReference type="Proteomes" id="UP000582837">
    <property type="component" value="Unassembled WGS sequence"/>
</dbReference>
<evidence type="ECO:0000256" key="1">
    <source>
        <dbReference type="ARBA" id="ARBA00007637"/>
    </source>
</evidence>
<dbReference type="Pfam" id="PF01370">
    <property type="entry name" value="Epimerase"/>
    <property type="match status" value="1"/>
</dbReference>
<keyword evidence="5" id="KW-1185">Reference proteome</keyword>
<dbReference type="EMBL" id="JACHIA010000001">
    <property type="protein sequence ID" value="MBB6068544.1"/>
    <property type="molecule type" value="Genomic_DNA"/>
</dbReference>
<feature type="domain" description="NAD(P)-binding" evidence="3">
    <location>
        <begin position="170"/>
        <end position="345"/>
    </location>
</feature>
<dbReference type="Gene3D" id="3.40.50.720">
    <property type="entry name" value="NAD(P)-binding Rossmann-like Domain"/>
    <property type="match status" value="1"/>
</dbReference>
<evidence type="ECO:0000313" key="5">
    <source>
        <dbReference type="Proteomes" id="UP000582837"/>
    </source>
</evidence>
<dbReference type="AlphaFoldDB" id="A0A841GU65"/>
<dbReference type="RefSeq" id="WP_170030721.1">
    <property type="nucleotide sequence ID" value="NZ_JABDTL010000001.1"/>
</dbReference>
<accession>A0A841GU65</accession>